<gene>
    <name evidence="6" type="ORF">SAMN05216469_12518</name>
</gene>
<name>A0A1H7PUJ8_RUMAL</name>
<proteinExistence type="predicted"/>
<dbReference type="Gene3D" id="1.20.120.1630">
    <property type="match status" value="1"/>
</dbReference>
<keyword evidence="2 5" id="KW-0812">Transmembrane</keyword>
<dbReference type="Proteomes" id="UP000186015">
    <property type="component" value="Unassembled WGS sequence"/>
</dbReference>
<dbReference type="AlphaFoldDB" id="A0A1H7PUJ8"/>
<dbReference type="PANTHER" id="PTHR43847">
    <property type="entry name" value="BLL3993 PROTEIN"/>
    <property type="match status" value="1"/>
</dbReference>
<evidence type="ECO:0000256" key="4">
    <source>
        <dbReference type="ARBA" id="ARBA00023136"/>
    </source>
</evidence>
<reference evidence="6 7" key="1">
    <citation type="submission" date="2016-10" db="EMBL/GenBank/DDBJ databases">
        <authorList>
            <person name="de Groot N.N."/>
        </authorList>
    </citation>
    <scope>NUCLEOTIDE SEQUENCE [LARGE SCALE GENOMIC DNA]</scope>
    <source>
        <strain evidence="6 7">KH2T6</strain>
    </source>
</reference>
<feature type="transmembrane region" description="Helical" evidence="5">
    <location>
        <begin position="158"/>
        <end position="183"/>
    </location>
</feature>
<feature type="transmembrane region" description="Helical" evidence="5">
    <location>
        <begin position="32"/>
        <end position="51"/>
    </location>
</feature>
<keyword evidence="6" id="KW-0489">Methyltransferase</keyword>
<dbReference type="PANTHER" id="PTHR43847:SF1">
    <property type="entry name" value="BLL3993 PROTEIN"/>
    <property type="match status" value="1"/>
</dbReference>
<evidence type="ECO:0000256" key="5">
    <source>
        <dbReference type="SAM" id="Phobius"/>
    </source>
</evidence>
<dbReference type="GO" id="GO:0004671">
    <property type="term" value="F:protein C-terminal S-isoprenylcysteine carboxyl O-methyltransferase activity"/>
    <property type="evidence" value="ECO:0007669"/>
    <property type="project" value="InterPro"/>
</dbReference>
<organism evidence="6 7">
    <name type="scientific">Ruminococcus albus</name>
    <dbReference type="NCBI Taxonomy" id="1264"/>
    <lineage>
        <taxon>Bacteria</taxon>
        <taxon>Bacillati</taxon>
        <taxon>Bacillota</taxon>
        <taxon>Clostridia</taxon>
        <taxon>Eubacteriales</taxon>
        <taxon>Oscillospiraceae</taxon>
        <taxon>Ruminococcus</taxon>
    </lineage>
</organism>
<dbReference type="InterPro" id="IPR052527">
    <property type="entry name" value="Metal_cation-efflux_comp"/>
</dbReference>
<dbReference type="EMBL" id="FOAT01000025">
    <property type="protein sequence ID" value="SEL39256.1"/>
    <property type="molecule type" value="Genomic_DNA"/>
</dbReference>
<evidence type="ECO:0000256" key="1">
    <source>
        <dbReference type="ARBA" id="ARBA00004141"/>
    </source>
</evidence>
<evidence type="ECO:0000313" key="6">
    <source>
        <dbReference type="EMBL" id="SEL39256.1"/>
    </source>
</evidence>
<feature type="transmembrane region" description="Helical" evidence="5">
    <location>
        <begin position="99"/>
        <end position="118"/>
    </location>
</feature>
<feature type="transmembrane region" description="Helical" evidence="5">
    <location>
        <begin position="7"/>
        <end position="26"/>
    </location>
</feature>
<comment type="subcellular location">
    <subcellularLocation>
        <location evidence="1">Membrane</location>
        <topology evidence="1">Multi-pass membrane protein</topology>
    </subcellularLocation>
</comment>
<keyword evidence="3 5" id="KW-1133">Transmembrane helix</keyword>
<sequence length="218" mass="24606">MISAVTKFLIGLVILGLLIFLPAGTMAFAQGWIFMAVLFVPMFIIGVVLALKSPELLRKRLNSKEQETTQKGVVISSMLMFLGGFITAGLSFRFGWLRLPMWVSITAAVIFLIGYAMYAEVLRENEYLSRTVEVQEEQKVIDTGLYGVIRHPMYTATILMFCSAPLVLGSVISFVIFLAYPIIIVTRIGNEEKVLEQGLKGYTDYKKKVRYRLLPFVW</sequence>
<feature type="transmembrane region" description="Helical" evidence="5">
    <location>
        <begin position="72"/>
        <end position="93"/>
    </location>
</feature>
<evidence type="ECO:0000256" key="3">
    <source>
        <dbReference type="ARBA" id="ARBA00022989"/>
    </source>
</evidence>
<evidence type="ECO:0000313" key="7">
    <source>
        <dbReference type="Proteomes" id="UP000186015"/>
    </source>
</evidence>
<protein>
    <submittedName>
        <fullName evidence="6">Protein-S-isoprenylcysteine O-methyltransferase Ste14</fullName>
    </submittedName>
</protein>
<dbReference type="GO" id="GO:0032259">
    <property type="term" value="P:methylation"/>
    <property type="evidence" value="ECO:0007669"/>
    <property type="project" value="UniProtKB-KW"/>
</dbReference>
<dbReference type="InterPro" id="IPR007269">
    <property type="entry name" value="ICMT_MeTrfase"/>
</dbReference>
<dbReference type="Pfam" id="PF04140">
    <property type="entry name" value="ICMT"/>
    <property type="match status" value="1"/>
</dbReference>
<accession>A0A1H7PUJ8</accession>
<keyword evidence="6" id="KW-0808">Transferase</keyword>
<dbReference type="GO" id="GO:0016020">
    <property type="term" value="C:membrane"/>
    <property type="evidence" value="ECO:0007669"/>
    <property type="project" value="UniProtKB-SubCell"/>
</dbReference>
<evidence type="ECO:0000256" key="2">
    <source>
        <dbReference type="ARBA" id="ARBA00022692"/>
    </source>
</evidence>
<keyword evidence="4 5" id="KW-0472">Membrane</keyword>